<dbReference type="RefSeq" id="WP_343784323.1">
    <property type="nucleotide sequence ID" value="NZ_BAAAFH010000003.1"/>
</dbReference>
<gene>
    <name evidence="3" type="ORF">GCM10009118_02710</name>
</gene>
<dbReference type="Pfam" id="PF17482">
    <property type="entry name" value="Phage_sheath_1C"/>
    <property type="match status" value="1"/>
</dbReference>
<proteinExistence type="inferred from homology"/>
<sequence>MCAMKTPGVYVVEKNAFPNSVVEVATAVPAFIGYTKFAKNGNKTLKNTPWRISSLAEYEYYYGGAPTPTFELSKLEEGSSDLLIDKETVKSALSYCKGLIPTVRKAVTELEKITAASEKDSENADKYEPLINAAKEKVTKSVEALKGIVTDFQGSMTEAYGDDNDIVKGIGEIVGQIGDDVTAETISGVDTAIGELILKVNSTSTPALYYDLARKDDYNLYYHLRFFFANGGGPCYIVSVGNYEEDLEKDKLEKGVALLLKEQEPTIVLVPEAVYLKEAQECYDIQTTVLKHCGADMKNRVALLDVYGGHKDRNDESGDVVTDFREKIGTEFLDFGAAYYPWLNTSIVADNEVSYKNMLESWDNLKLLLGVHSLYLGTYISQLEEVIAATKNEKQVDPNEERTLHKVFSKQSPIYAAIVKAMLQQLNLLPPASAMAGIYTLVDSTKEVWKAPANISLSNVTSPTVNISHTDQEDLNVPLNGKAVNAIRYFVGEGVKVWGARTLDGNSLDWRYVNVRRTMIMLEESIKNATKAFVFEPNTANTWVSVRSMISNFLNGVWKRGGLAGASPDDAFSVHIGLGETMTPEDILEGIMRITILVAVVRPAEFIEITFQQQMQKS</sequence>
<reference evidence="4" key="1">
    <citation type="journal article" date="2019" name="Int. J. Syst. Evol. Microbiol.">
        <title>The Global Catalogue of Microorganisms (GCM) 10K type strain sequencing project: providing services to taxonomists for standard genome sequencing and annotation.</title>
        <authorList>
            <consortium name="The Broad Institute Genomics Platform"/>
            <consortium name="The Broad Institute Genome Sequencing Center for Infectious Disease"/>
            <person name="Wu L."/>
            <person name="Ma J."/>
        </authorList>
    </citation>
    <scope>NUCLEOTIDE SEQUENCE [LARGE SCALE GENOMIC DNA]</scope>
    <source>
        <strain evidence="4">JCM 16083</strain>
    </source>
</reference>
<evidence type="ECO:0000313" key="4">
    <source>
        <dbReference type="Proteomes" id="UP001501126"/>
    </source>
</evidence>
<dbReference type="InterPro" id="IPR052042">
    <property type="entry name" value="Tail_sheath_structural"/>
</dbReference>
<feature type="domain" description="Tail sheath protein C-terminal" evidence="2">
    <location>
        <begin position="509"/>
        <end position="613"/>
    </location>
</feature>
<dbReference type="PANTHER" id="PTHR35861">
    <property type="match status" value="1"/>
</dbReference>
<dbReference type="InterPro" id="IPR020287">
    <property type="entry name" value="Tail_sheath_C"/>
</dbReference>
<evidence type="ECO:0000313" key="3">
    <source>
        <dbReference type="EMBL" id="GAA0873863.1"/>
    </source>
</evidence>
<organism evidence="3 4">
    <name type="scientific">Wandonia haliotis</name>
    <dbReference type="NCBI Taxonomy" id="574963"/>
    <lineage>
        <taxon>Bacteria</taxon>
        <taxon>Pseudomonadati</taxon>
        <taxon>Bacteroidota</taxon>
        <taxon>Flavobacteriia</taxon>
        <taxon>Flavobacteriales</taxon>
        <taxon>Crocinitomicaceae</taxon>
        <taxon>Wandonia</taxon>
    </lineage>
</organism>
<evidence type="ECO:0000259" key="2">
    <source>
        <dbReference type="Pfam" id="PF17482"/>
    </source>
</evidence>
<name>A0ABP3XZV3_9FLAO</name>
<comment type="similarity">
    <text evidence="1">Belongs to the myoviridae tail sheath protein family.</text>
</comment>
<dbReference type="PANTHER" id="PTHR35861:SF1">
    <property type="entry name" value="PHAGE TAIL SHEATH PROTEIN"/>
    <property type="match status" value="1"/>
</dbReference>
<comment type="caution">
    <text evidence="3">The sequence shown here is derived from an EMBL/GenBank/DDBJ whole genome shotgun (WGS) entry which is preliminary data.</text>
</comment>
<protein>
    <recommendedName>
        <fullName evidence="2">Tail sheath protein C-terminal domain-containing protein</fullName>
    </recommendedName>
</protein>
<dbReference type="Gene3D" id="3.40.50.11780">
    <property type="match status" value="1"/>
</dbReference>
<accession>A0ABP3XZV3</accession>
<evidence type="ECO:0000256" key="1">
    <source>
        <dbReference type="ARBA" id="ARBA00008005"/>
    </source>
</evidence>
<dbReference type="EMBL" id="BAAAFH010000003">
    <property type="protein sequence ID" value="GAA0873863.1"/>
    <property type="molecule type" value="Genomic_DNA"/>
</dbReference>
<keyword evidence="4" id="KW-1185">Reference proteome</keyword>
<dbReference type="Proteomes" id="UP001501126">
    <property type="component" value="Unassembled WGS sequence"/>
</dbReference>